<accession>A0A6J4KUL1</accession>
<keyword evidence="2" id="KW-0560">Oxidoreductase</keyword>
<evidence type="ECO:0000313" key="2">
    <source>
        <dbReference type="EMBL" id="CAA9315795.1"/>
    </source>
</evidence>
<feature type="compositionally biased region" description="Basic residues" evidence="1">
    <location>
        <begin position="39"/>
        <end position="48"/>
    </location>
</feature>
<feature type="region of interest" description="Disordered" evidence="1">
    <location>
        <begin position="21"/>
        <end position="48"/>
    </location>
</feature>
<dbReference type="EMBL" id="CADCUC010000140">
    <property type="protein sequence ID" value="CAA9315795.1"/>
    <property type="molecule type" value="Genomic_DNA"/>
</dbReference>
<dbReference type="GO" id="GO:0016152">
    <property type="term" value="F:mercury (II) reductase (NADP+) activity"/>
    <property type="evidence" value="ECO:0007669"/>
    <property type="project" value="UniProtKB-EC"/>
</dbReference>
<dbReference type="EC" id="1.16.1.1" evidence="2"/>
<feature type="non-terminal residue" evidence="2">
    <location>
        <position position="1"/>
    </location>
</feature>
<feature type="non-terminal residue" evidence="2">
    <location>
        <position position="48"/>
    </location>
</feature>
<evidence type="ECO:0000256" key="1">
    <source>
        <dbReference type="SAM" id="MobiDB-lite"/>
    </source>
</evidence>
<sequence>EGLRPRRARLPLSDPLRGLEARQRRVPAAADPERLGATLHRRSAAARI</sequence>
<protein>
    <submittedName>
        <fullName evidence="2">Mercuric ion reductase</fullName>
        <ecNumber evidence="2">1.16.1.1</ecNumber>
    </submittedName>
</protein>
<name>A0A6J4KUL1_9HYPH</name>
<reference evidence="2" key="1">
    <citation type="submission" date="2020-02" db="EMBL/GenBank/DDBJ databases">
        <authorList>
            <person name="Meier V. D."/>
        </authorList>
    </citation>
    <scope>NUCLEOTIDE SEQUENCE</scope>
    <source>
        <strain evidence="2">AVDCRST_MAG90</strain>
    </source>
</reference>
<dbReference type="AlphaFoldDB" id="A0A6J4KUL1"/>
<gene>
    <name evidence="2" type="ORF">AVDCRST_MAG90-795</name>
</gene>
<proteinExistence type="predicted"/>
<organism evidence="2">
    <name type="scientific">uncultured Microvirga sp</name>
    <dbReference type="NCBI Taxonomy" id="412392"/>
    <lineage>
        <taxon>Bacteria</taxon>
        <taxon>Pseudomonadati</taxon>
        <taxon>Pseudomonadota</taxon>
        <taxon>Alphaproteobacteria</taxon>
        <taxon>Hyphomicrobiales</taxon>
        <taxon>Methylobacteriaceae</taxon>
        <taxon>Microvirga</taxon>
        <taxon>environmental samples</taxon>
    </lineage>
</organism>